<evidence type="ECO:0000313" key="3">
    <source>
        <dbReference type="Proteomes" id="UP000320876"/>
    </source>
</evidence>
<proteinExistence type="predicted"/>
<dbReference type="OrthoDB" id="9793178at2"/>
<dbReference type="GO" id="GO:0030151">
    <property type="term" value="F:molybdenum ion binding"/>
    <property type="evidence" value="ECO:0007669"/>
    <property type="project" value="InterPro"/>
</dbReference>
<dbReference type="RefSeq" id="WP_141999350.1">
    <property type="nucleotide sequence ID" value="NZ_VFML01000001.1"/>
</dbReference>
<gene>
    <name evidence="2" type="ORF">FB471_3333</name>
</gene>
<dbReference type="PANTHER" id="PTHR14237">
    <property type="entry name" value="MOLYBDOPTERIN COFACTOR SULFURASE MOSC"/>
    <property type="match status" value="1"/>
</dbReference>
<comment type="caution">
    <text evidence="2">The sequence shown here is derived from an EMBL/GenBank/DDBJ whole genome shotgun (WGS) entry which is preliminary data.</text>
</comment>
<dbReference type="GO" id="GO:0030170">
    <property type="term" value="F:pyridoxal phosphate binding"/>
    <property type="evidence" value="ECO:0007669"/>
    <property type="project" value="InterPro"/>
</dbReference>
<dbReference type="InterPro" id="IPR005302">
    <property type="entry name" value="MoCF_Sase_C"/>
</dbReference>
<evidence type="ECO:0000259" key="1">
    <source>
        <dbReference type="PROSITE" id="PS51340"/>
    </source>
</evidence>
<organism evidence="2 3">
    <name type="scientific">Amycolatopsis cihanbeyliensis</name>
    <dbReference type="NCBI Taxonomy" id="1128664"/>
    <lineage>
        <taxon>Bacteria</taxon>
        <taxon>Bacillati</taxon>
        <taxon>Actinomycetota</taxon>
        <taxon>Actinomycetes</taxon>
        <taxon>Pseudonocardiales</taxon>
        <taxon>Pseudonocardiaceae</taxon>
        <taxon>Amycolatopsis</taxon>
    </lineage>
</organism>
<dbReference type="Proteomes" id="UP000320876">
    <property type="component" value="Unassembled WGS sequence"/>
</dbReference>
<reference evidence="2 3" key="1">
    <citation type="submission" date="2019-06" db="EMBL/GenBank/DDBJ databases">
        <title>Sequencing the genomes of 1000 actinobacteria strains.</title>
        <authorList>
            <person name="Klenk H.-P."/>
        </authorList>
    </citation>
    <scope>NUCLEOTIDE SEQUENCE [LARGE SCALE GENOMIC DNA]</scope>
    <source>
        <strain evidence="2 3">DSM 45679</strain>
    </source>
</reference>
<feature type="domain" description="MOSC" evidence="1">
    <location>
        <begin position="117"/>
        <end position="266"/>
    </location>
</feature>
<dbReference type="GO" id="GO:0003824">
    <property type="term" value="F:catalytic activity"/>
    <property type="evidence" value="ECO:0007669"/>
    <property type="project" value="InterPro"/>
</dbReference>
<dbReference type="PROSITE" id="PS51340">
    <property type="entry name" value="MOSC"/>
    <property type="match status" value="1"/>
</dbReference>
<dbReference type="Pfam" id="PF03476">
    <property type="entry name" value="MOSC_N"/>
    <property type="match status" value="1"/>
</dbReference>
<sequence length="273" mass="29562">MLRVDQLAYYPVKGCAGTSVRTAEVTATGLARDRAFMVVDEHGMCRTQRRFPALATVRPVLEQDRLTLSAPGVEDLRLDVVFEGPRSVAAVFAWEGKGIDQGAVAADWLSTVLGGPSRLLRVPPDHQRATDGIVPGTAGFADSSAILVTTPSSLDGLNERIAEQGGEPVPMNRFRPNIVLGGWTEPHTEDRVRRLTVGELEFGYTKMCVRCAVPTVDQDTGTRLGPEPIRTLARYRRAPEGGVTFGIKMAVLRTGRVTVGDEAVVQEWAHTTA</sequence>
<dbReference type="AlphaFoldDB" id="A0A542DKF5"/>
<dbReference type="InterPro" id="IPR011037">
    <property type="entry name" value="Pyrv_Knase-like_insert_dom_sf"/>
</dbReference>
<keyword evidence="3" id="KW-1185">Reference proteome</keyword>
<dbReference type="PANTHER" id="PTHR14237:SF19">
    <property type="entry name" value="MITOCHONDRIAL AMIDOXIME REDUCING COMPONENT 1"/>
    <property type="match status" value="1"/>
</dbReference>
<accession>A0A542DKF5</accession>
<dbReference type="SUPFAM" id="SSF50800">
    <property type="entry name" value="PK beta-barrel domain-like"/>
    <property type="match status" value="1"/>
</dbReference>
<evidence type="ECO:0000313" key="2">
    <source>
        <dbReference type="EMBL" id="TQJ03571.1"/>
    </source>
</evidence>
<dbReference type="Pfam" id="PF03473">
    <property type="entry name" value="MOSC"/>
    <property type="match status" value="1"/>
</dbReference>
<dbReference type="EMBL" id="VFML01000001">
    <property type="protein sequence ID" value="TQJ03571.1"/>
    <property type="molecule type" value="Genomic_DNA"/>
</dbReference>
<dbReference type="InterPro" id="IPR005303">
    <property type="entry name" value="MOCOS_middle"/>
</dbReference>
<name>A0A542DKF5_AMYCI</name>
<protein>
    <recommendedName>
        <fullName evidence="1">MOSC domain-containing protein</fullName>
    </recommendedName>
</protein>
<dbReference type="SUPFAM" id="SSF141673">
    <property type="entry name" value="MOSC N-terminal domain-like"/>
    <property type="match status" value="1"/>
</dbReference>